<dbReference type="EMBL" id="AP019400">
    <property type="protein sequence ID" value="BBI30956.1"/>
    <property type="molecule type" value="Genomic_DNA"/>
</dbReference>
<dbReference type="KEGG" id="cohn:KCTCHS21_03550"/>
<dbReference type="AlphaFoldDB" id="A0A3T1CYP0"/>
<evidence type="ECO:0008006" key="3">
    <source>
        <dbReference type="Google" id="ProtNLM"/>
    </source>
</evidence>
<evidence type="ECO:0000313" key="2">
    <source>
        <dbReference type="Proteomes" id="UP000289856"/>
    </source>
</evidence>
<dbReference type="Proteomes" id="UP000289856">
    <property type="component" value="Chromosome"/>
</dbReference>
<gene>
    <name evidence="1" type="ORF">KCTCHS21_03550</name>
</gene>
<protein>
    <recommendedName>
        <fullName evidence="3">DUF4375 domain-containing protein</fullName>
    </recommendedName>
</protein>
<organism evidence="1 2">
    <name type="scientific">Cohnella abietis</name>
    <dbReference type="NCBI Taxonomy" id="2507935"/>
    <lineage>
        <taxon>Bacteria</taxon>
        <taxon>Bacillati</taxon>
        <taxon>Bacillota</taxon>
        <taxon>Bacilli</taxon>
        <taxon>Bacillales</taxon>
        <taxon>Paenibacillaceae</taxon>
        <taxon>Cohnella</taxon>
    </lineage>
</organism>
<name>A0A3T1CYP0_9BACL</name>
<proteinExistence type="predicted"/>
<evidence type="ECO:0000313" key="1">
    <source>
        <dbReference type="EMBL" id="BBI30956.1"/>
    </source>
</evidence>
<keyword evidence="2" id="KW-1185">Reference proteome</keyword>
<dbReference type="RefSeq" id="WP_130604848.1">
    <property type="nucleotide sequence ID" value="NZ_AP019400.1"/>
</dbReference>
<accession>A0A3T1CYP0</accession>
<sequence length="173" mass="19867">MTLVAMSKQNFDSLNDERLGWACMEPTFLQIRGKNESVKTEVITQLSKGQQALCMFRVLHDHAINSAGEYYAWVCYLLDKSGYWSGVMGSLSFFEDTSMIRLLEETKETLEIRNSELGVQWSDATIPDLDHDNELRRTVSVLFGRFLENARESHTRISVYIRSNPQEFVSLEG</sequence>
<dbReference type="OrthoDB" id="2661274at2"/>
<reference evidence="1 2" key="1">
    <citation type="submission" date="2019-01" db="EMBL/GenBank/DDBJ databases">
        <title>Complete genome sequence of Cohnella hallensis HS21 isolated from Korean fir (Abies koreana) rhizospheric soil.</title>
        <authorList>
            <person name="Jiang L."/>
            <person name="Kang S.W."/>
            <person name="Kim S."/>
            <person name="Jung J."/>
            <person name="Kim C.Y."/>
            <person name="Kim D.H."/>
            <person name="Kim S.W."/>
            <person name="Lee J."/>
        </authorList>
    </citation>
    <scope>NUCLEOTIDE SEQUENCE [LARGE SCALE GENOMIC DNA]</scope>
    <source>
        <strain evidence="1 2">HS21</strain>
    </source>
</reference>